<evidence type="ECO:0000313" key="2">
    <source>
        <dbReference type="Proteomes" id="UP000296049"/>
    </source>
</evidence>
<evidence type="ECO:0000313" key="1">
    <source>
        <dbReference type="EMBL" id="EOB08516.1"/>
    </source>
</evidence>
<reference evidence="2" key="1">
    <citation type="journal article" date="2013" name="Nat. Genet.">
        <title>The duck genome and transcriptome provide insight into an avian influenza virus reservoir species.</title>
        <authorList>
            <person name="Huang Y."/>
            <person name="Li Y."/>
            <person name="Burt D.W."/>
            <person name="Chen H."/>
            <person name="Zhang Y."/>
            <person name="Qian W."/>
            <person name="Kim H."/>
            <person name="Gan S."/>
            <person name="Zhao Y."/>
            <person name="Li J."/>
            <person name="Yi K."/>
            <person name="Feng H."/>
            <person name="Zhu P."/>
            <person name="Li B."/>
            <person name="Liu Q."/>
            <person name="Fairley S."/>
            <person name="Magor K.E."/>
            <person name="Du Z."/>
            <person name="Hu X."/>
            <person name="Goodman L."/>
            <person name="Tafer H."/>
            <person name="Vignal A."/>
            <person name="Lee T."/>
            <person name="Kim K.W."/>
            <person name="Sheng Z."/>
            <person name="An Y."/>
            <person name="Searle S."/>
            <person name="Herrero J."/>
            <person name="Groenen M.A."/>
            <person name="Crooijmans R.P."/>
            <person name="Faraut T."/>
            <person name="Cai Q."/>
            <person name="Webster R.G."/>
            <person name="Aldridge J.R."/>
            <person name="Warren W.C."/>
            <person name="Bartschat S."/>
            <person name="Kehr S."/>
            <person name="Marz M."/>
            <person name="Stadler P.F."/>
            <person name="Smith J."/>
            <person name="Kraus R.H."/>
            <person name="Zhao Y."/>
            <person name="Ren L."/>
            <person name="Fei J."/>
            <person name="Morisson M."/>
            <person name="Kaiser P."/>
            <person name="Griffin D.K."/>
            <person name="Rao M."/>
            <person name="Pitel F."/>
            <person name="Wang J."/>
            <person name="Li N."/>
        </authorList>
    </citation>
    <scope>NUCLEOTIDE SEQUENCE [LARGE SCALE GENOMIC DNA]</scope>
</reference>
<proteinExistence type="predicted"/>
<keyword evidence="2" id="KW-1185">Reference proteome</keyword>
<dbReference type="EMBL" id="KB742441">
    <property type="protein sequence ID" value="EOB08516.1"/>
    <property type="molecule type" value="Genomic_DNA"/>
</dbReference>
<sequence length="76" mass="8463">MMENNQLQISTLVGSDLGYPSVPEEQRLGRKLLEVLQNCLMVKAKEEPVVKTGTITSKDLNYRVKVDSSCDTADHP</sequence>
<dbReference type="Proteomes" id="UP000296049">
    <property type="component" value="Unassembled WGS sequence"/>
</dbReference>
<gene>
    <name evidence="1" type="ORF">Anapl_07003</name>
</gene>
<protein>
    <submittedName>
        <fullName evidence="1">Uncharacterized protein</fullName>
    </submittedName>
</protein>
<name>R0KDR4_ANAPL</name>
<dbReference type="AlphaFoldDB" id="R0KDR4"/>
<organism evidence="1 2">
    <name type="scientific">Anas platyrhynchos</name>
    <name type="common">Mallard</name>
    <name type="synonym">Anas boschas</name>
    <dbReference type="NCBI Taxonomy" id="8839"/>
    <lineage>
        <taxon>Eukaryota</taxon>
        <taxon>Metazoa</taxon>
        <taxon>Chordata</taxon>
        <taxon>Craniata</taxon>
        <taxon>Vertebrata</taxon>
        <taxon>Euteleostomi</taxon>
        <taxon>Archelosauria</taxon>
        <taxon>Archosauria</taxon>
        <taxon>Dinosauria</taxon>
        <taxon>Saurischia</taxon>
        <taxon>Theropoda</taxon>
        <taxon>Coelurosauria</taxon>
        <taxon>Aves</taxon>
        <taxon>Neognathae</taxon>
        <taxon>Galloanserae</taxon>
        <taxon>Anseriformes</taxon>
        <taxon>Anatidae</taxon>
        <taxon>Anatinae</taxon>
        <taxon>Anas</taxon>
    </lineage>
</organism>
<accession>R0KDR4</accession>